<protein>
    <recommendedName>
        <fullName evidence="17">Galactosylgalactosylxylosylprotein 3-beta-glucuronosyltransferase</fullName>
        <ecNumber evidence="17">2.4.1.135</ecNumber>
    </recommendedName>
</protein>
<dbReference type="SUPFAM" id="SSF53448">
    <property type="entry name" value="Nucleotide-diphospho-sugar transferases"/>
    <property type="match status" value="1"/>
</dbReference>
<dbReference type="EMBL" id="KL367530">
    <property type="protein sequence ID" value="KFD65965.1"/>
    <property type="molecule type" value="Genomic_DNA"/>
</dbReference>
<dbReference type="Pfam" id="PF03360">
    <property type="entry name" value="Glyco_transf_43"/>
    <property type="match status" value="1"/>
</dbReference>
<keyword evidence="10 14" id="KW-0464">Manganese</keyword>
<feature type="binding site" evidence="13">
    <location>
        <position position="890"/>
    </location>
    <ligand>
        <name>UDP-alpha-D-glucuronate</name>
        <dbReference type="ChEBI" id="CHEBI:58052"/>
    </ligand>
</feature>
<keyword evidence="6 17" id="KW-0735">Signal-anchor</keyword>
<dbReference type="GO" id="GO:0046872">
    <property type="term" value="F:metal ion binding"/>
    <property type="evidence" value="ECO:0007669"/>
    <property type="project" value="UniProtKB-KW"/>
</dbReference>
<evidence type="ECO:0000256" key="15">
    <source>
        <dbReference type="PIRSR" id="PIRSR605027-4"/>
    </source>
</evidence>
<dbReference type="GO" id="GO:0005975">
    <property type="term" value="P:carbohydrate metabolic process"/>
    <property type="evidence" value="ECO:0007669"/>
    <property type="project" value="TreeGrafter"/>
</dbReference>
<evidence type="ECO:0000256" key="11">
    <source>
        <dbReference type="ARBA" id="ARBA00047979"/>
    </source>
</evidence>
<dbReference type="GO" id="GO:0015018">
    <property type="term" value="F:galactosylgalactosylxylosylprotein 3-beta-glucuronosyltransferase activity"/>
    <property type="evidence" value="ECO:0007669"/>
    <property type="project" value="UniProtKB-UniRule"/>
</dbReference>
<comment type="catalytic activity">
    <reaction evidence="11 17">
        <text>3-O-(beta-D-galactosyl-(1-&gt;3)-beta-D-galactosyl-(1-&gt;4)-beta-D-xylosyl)-L-seryl-[protein] + UDP-alpha-D-glucuronate = 3-O-(beta-D-GlcA-(1-&gt;3)-beta-D-Gal-(1-&gt;3)-beta-D-Gal-(1-&gt;4)-beta-D-Xyl)-L-seryl-[protein] + UDP + H(+)</text>
        <dbReference type="Rhea" id="RHEA:24168"/>
        <dbReference type="Rhea" id="RHEA-COMP:12571"/>
        <dbReference type="Rhea" id="RHEA-COMP:12573"/>
        <dbReference type="ChEBI" id="CHEBI:15378"/>
        <dbReference type="ChEBI" id="CHEBI:58052"/>
        <dbReference type="ChEBI" id="CHEBI:58223"/>
        <dbReference type="ChEBI" id="CHEBI:132090"/>
        <dbReference type="ChEBI" id="CHEBI:132093"/>
        <dbReference type="EC" id="2.4.1.135"/>
    </reaction>
</comment>
<evidence type="ECO:0000256" key="2">
    <source>
        <dbReference type="ARBA" id="ARBA00007706"/>
    </source>
</evidence>
<dbReference type="AlphaFoldDB" id="A0A085N919"/>
<dbReference type="Pfam" id="PF05172">
    <property type="entry name" value="RRM_Nup35"/>
    <property type="match status" value="1"/>
</dbReference>
<name>A0A085N919_9BILA</name>
<feature type="binding site" evidence="13">
    <location>
        <position position="940"/>
    </location>
    <ligand>
        <name>UDP-alpha-D-glucuronate</name>
        <dbReference type="ChEBI" id="CHEBI:58052"/>
    </ligand>
</feature>
<accession>A0A085N919</accession>
<keyword evidence="17" id="KW-0333">Golgi apparatus</keyword>
<dbReference type="EC" id="2.4.1.135" evidence="17"/>
<evidence type="ECO:0000256" key="8">
    <source>
        <dbReference type="ARBA" id="ARBA00023136"/>
    </source>
</evidence>
<comment type="cofactor">
    <cofactor evidence="14 17">
        <name>Mn(2+)</name>
        <dbReference type="ChEBI" id="CHEBI:29035"/>
    </cofactor>
</comment>
<dbReference type="FunFam" id="3.90.550.10:FF:000044">
    <property type="entry name" value="Galactosylgalactosylxylosylprotein 3-beta-glucuronosyltransferase"/>
    <property type="match status" value="1"/>
</dbReference>
<feature type="glycosylation site" description="N-linked (GlcNAc...) asparagine" evidence="16">
    <location>
        <position position="1069"/>
    </location>
</feature>
<dbReference type="Gene3D" id="3.30.70.330">
    <property type="match status" value="1"/>
</dbReference>
<evidence type="ECO:0000256" key="10">
    <source>
        <dbReference type="ARBA" id="ARBA00023211"/>
    </source>
</evidence>
<feature type="binding site" evidence="13">
    <location>
        <position position="935"/>
    </location>
    <ligand>
        <name>UDP-alpha-D-glucuronate</name>
        <dbReference type="ChEBI" id="CHEBI:58052"/>
    </ligand>
</feature>
<evidence type="ECO:0000256" key="9">
    <source>
        <dbReference type="ARBA" id="ARBA00023180"/>
    </source>
</evidence>
<feature type="domain" description="RRM Nup35-type" evidence="19">
    <location>
        <begin position="661"/>
        <end position="692"/>
    </location>
</feature>
<comment type="subcellular location">
    <subcellularLocation>
        <location evidence="17">Golgi apparatus membrane</location>
        <topology evidence="17">Single-pass type II membrane protein</topology>
    </subcellularLocation>
    <subcellularLocation>
        <location evidence="1">Membrane</location>
        <topology evidence="1">Single-pass type II membrane protein</topology>
    </subcellularLocation>
</comment>
<comment type="pathway">
    <text evidence="17">Protein modification; protein glycosylation.</text>
</comment>
<evidence type="ECO:0000256" key="4">
    <source>
        <dbReference type="ARBA" id="ARBA00022692"/>
    </source>
</evidence>
<dbReference type="UniPathway" id="UPA00378"/>
<feature type="binding site" evidence="13">
    <location>
        <begin position="963"/>
        <end position="965"/>
    </location>
    <ligand>
        <name>UDP-alpha-D-glucuronate</name>
        <dbReference type="ChEBI" id="CHEBI:58052"/>
    </ligand>
</feature>
<keyword evidence="7" id="KW-1133">Transmembrane helix</keyword>
<dbReference type="PANTHER" id="PTHR10896:SF65">
    <property type="entry name" value="GALACTOSYLGALACTOSYLXYLOSYLPROTEIN 3-BETA-GLUCURONOSYLTRANSFERASE 3"/>
    <property type="match status" value="1"/>
</dbReference>
<keyword evidence="8" id="KW-0472">Membrane</keyword>
<sequence length="1184" mass="133040">MCPRERIPYPPRKSQREAKMQRWRSFRQYSSFNAIGLPRLPLGCARLNAMECSSGLPSLSLDDGEVGLRSCSCRTLMDEDEYGSGSWTPADSRLELPEEEVFKVELMYSSRTSQAFVCPCLANLYRYGRDDGDTNGSSDDWILFATGVPLLVVDSGAPSQSVAKLQIRLAELGTGFTLWRQPVSPFTRLKSQLTPSETPNSIFGNAKLALSSCKFFEDSTLRNNKLALSSCKFFEHSIFGNAEYAEWALSLCNFFEDSTFRYAELALPLCKFFEDSTLRNAKFKIRIEPSTNSFERFLRAQRRLFFFDENEMSPYFDISMRVIKLPIRVRLASYCAVDSGFHTMFTSTVGRCQTVGISFDHQLSAKKFYQQLRLLQSSLSKTESVGDRSATVPRLYLPCAQDTYMSVSNGVRRSTPTPSKSSISGPCCFRHITSLRPSDLLMSYETAMTSSAAAAAGSQGDRSGSSRRAFARGARSFTNLYDPKDSLLNDKKLKTTMQSPLAARSSPTPTSAQTTVVLPPYFFGGASGSRQIAQTRTPGRQVSLDKSLPSSPWAHSSPTLVSPKISRPIQRTPQVPRGPPVRSMLEGVSSGLHGLSPVRYDLTSRSLSKGGDLSLTNTMECTTNGGYSTTNGFPTASQLDPFYTQGEDLVPERDLDSACISPSSNWMHILYQSRMQANLALGKNGKIFAGRIKEVIKRFRLRSMKYQRAESSAPSVVGIVPDDFHSRSLSYNGFRSATPFELESLTSSASKYENDSKRSMRSMTAPMDFEEEEEDTSVRGIASKGANIPCSSLGRSMKLSANGQCNFKHFLWRRGMLRLYLSGLQCAEPQREYASDLRKVGSRLQSSHDSIPTIYVVTPTYKRYTQKADLTRLSYTLMHVPNILWIVVEDASATSTLVTNVLLRSGVEHVLLAAQTPKRYKLKNPMAVKNWIHPRGVAQRNAALTWLRSNLSPDTKGVLYFADDDNTYDLRIFEEMRSTKMVSVWPVAFVGEILVERPIVRNGKVEGFVAMYDPSRPFPIDMAAFAVNIQLVLDKPNLIFDYEVKRGYQESHFLQPLVKRSQLEPKASNCTEVLVWHTRTMMPMLHLENKLKLVSDVPLSTNPMNSLFDGRLWFPQARFTQGIIFPFRKSQEEGGIYRPVRWIMLRHFGNLPYFKVSTEALQYYFSFTCIASDEIVHGMMELQR</sequence>
<gene>
    <name evidence="20" type="ORF">M514_03876</name>
</gene>
<proteinExistence type="inferred from homology"/>
<dbReference type="PANTHER" id="PTHR10896">
    <property type="entry name" value="GALACTOSYLGALACTOSYLXYLOSYLPROTEIN 3-BETA-GLUCURONOSYLTRANSFERASE BETA-1,3-GLUCURONYLTRANSFERASE"/>
    <property type="match status" value="1"/>
</dbReference>
<evidence type="ECO:0000256" key="16">
    <source>
        <dbReference type="PIRSR" id="PIRSR605027-6"/>
    </source>
</evidence>
<evidence type="ECO:0000256" key="12">
    <source>
        <dbReference type="PIRSR" id="PIRSR605027-1"/>
    </source>
</evidence>
<dbReference type="InterPro" id="IPR029044">
    <property type="entry name" value="Nucleotide-diphossugar_trans"/>
</dbReference>
<evidence type="ECO:0000256" key="13">
    <source>
        <dbReference type="PIRSR" id="PIRSR605027-2"/>
    </source>
</evidence>
<feature type="active site" description="Proton donor/acceptor" evidence="12">
    <location>
        <position position="1050"/>
    </location>
</feature>
<feature type="binding site" evidence="13">
    <location>
        <begin position="1077"/>
        <end position="1079"/>
    </location>
    <ligand>
        <name>UDP-alpha-D-glucuronate</name>
        <dbReference type="ChEBI" id="CHEBI:58052"/>
    </ligand>
</feature>
<dbReference type="CDD" id="cd00218">
    <property type="entry name" value="GlcAT-I"/>
    <property type="match status" value="1"/>
</dbReference>
<dbReference type="InterPro" id="IPR012677">
    <property type="entry name" value="Nucleotide-bd_a/b_plait_sf"/>
</dbReference>
<feature type="region of interest" description="Disordered" evidence="18">
    <location>
        <begin position="531"/>
        <end position="564"/>
    </location>
</feature>
<feature type="compositionally biased region" description="Polar residues" evidence="18">
    <location>
        <begin position="548"/>
        <end position="560"/>
    </location>
</feature>
<evidence type="ECO:0000259" key="19">
    <source>
        <dbReference type="Pfam" id="PF05172"/>
    </source>
</evidence>
<dbReference type="GO" id="GO:0000139">
    <property type="term" value="C:Golgi membrane"/>
    <property type="evidence" value="ECO:0007669"/>
    <property type="project" value="UniProtKB-SubCell"/>
</dbReference>
<feature type="compositionally biased region" description="Polar residues" evidence="18">
    <location>
        <begin position="531"/>
        <end position="540"/>
    </location>
</feature>
<organism evidence="20">
    <name type="scientific">Trichuris suis</name>
    <name type="common">pig whipworm</name>
    <dbReference type="NCBI Taxonomy" id="68888"/>
    <lineage>
        <taxon>Eukaryota</taxon>
        <taxon>Metazoa</taxon>
        <taxon>Ecdysozoa</taxon>
        <taxon>Nematoda</taxon>
        <taxon>Enoplea</taxon>
        <taxon>Dorylaimia</taxon>
        <taxon>Trichinellida</taxon>
        <taxon>Trichuridae</taxon>
        <taxon>Trichuris</taxon>
    </lineage>
</organism>
<keyword evidence="9 16" id="KW-0325">Glycoprotein</keyword>
<feature type="binding site" evidence="14">
    <location>
        <position position="965"/>
    </location>
    <ligand>
        <name>Mn(2+)</name>
        <dbReference type="ChEBI" id="CHEBI:29035"/>
    </ligand>
</feature>
<evidence type="ECO:0000256" key="1">
    <source>
        <dbReference type="ARBA" id="ARBA00004606"/>
    </source>
</evidence>
<feature type="site" description="Interaction with galactose moiety of substrate glycoprotein" evidence="15">
    <location>
        <position position="996"/>
    </location>
</feature>
<dbReference type="GO" id="GO:0050650">
    <property type="term" value="P:chondroitin sulfate proteoglycan biosynthetic process"/>
    <property type="evidence" value="ECO:0007669"/>
    <property type="project" value="TreeGrafter"/>
</dbReference>
<evidence type="ECO:0000256" key="7">
    <source>
        <dbReference type="ARBA" id="ARBA00022989"/>
    </source>
</evidence>
<evidence type="ECO:0000256" key="18">
    <source>
        <dbReference type="SAM" id="MobiDB-lite"/>
    </source>
</evidence>
<dbReference type="Gene3D" id="3.90.550.10">
    <property type="entry name" value="Spore Coat Polysaccharide Biosynthesis Protein SpsA, Chain A"/>
    <property type="match status" value="1"/>
</dbReference>
<reference evidence="20" key="1">
    <citation type="journal article" date="2014" name="Nat. Genet.">
        <title>Genome and transcriptome of the porcine whipworm Trichuris suis.</title>
        <authorList>
            <person name="Jex A.R."/>
            <person name="Nejsum P."/>
            <person name="Schwarz E.M."/>
            <person name="Hu L."/>
            <person name="Young N.D."/>
            <person name="Hall R.S."/>
            <person name="Korhonen P.K."/>
            <person name="Liao S."/>
            <person name="Thamsborg S."/>
            <person name="Xia J."/>
            <person name="Xu P."/>
            <person name="Wang S."/>
            <person name="Scheerlinck J.P."/>
            <person name="Hofmann A."/>
            <person name="Sternberg P.W."/>
            <person name="Wang J."/>
            <person name="Gasser R.B."/>
        </authorList>
    </citation>
    <scope>NUCLEOTIDE SEQUENCE [LARGE SCALE GENOMIC DNA]</scope>
    <source>
        <strain evidence="20">DCEP-RM93F</strain>
    </source>
</reference>
<keyword evidence="3 17" id="KW-0808">Transferase</keyword>
<dbReference type="Proteomes" id="UP000030758">
    <property type="component" value="Unassembled WGS sequence"/>
</dbReference>
<keyword evidence="5 14" id="KW-0479">Metal-binding</keyword>
<comment type="similarity">
    <text evidence="2 17">Belongs to the glycosyltransferase 43 family.</text>
</comment>
<dbReference type="InterPro" id="IPR007846">
    <property type="entry name" value="RRM_NUP35_dom"/>
</dbReference>
<evidence type="ECO:0000256" key="6">
    <source>
        <dbReference type="ARBA" id="ARBA00022968"/>
    </source>
</evidence>
<evidence type="ECO:0000256" key="5">
    <source>
        <dbReference type="ARBA" id="ARBA00022723"/>
    </source>
</evidence>
<evidence type="ECO:0000256" key="14">
    <source>
        <dbReference type="PIRSR" id="PIRSR605027-3"/>
    </source>
</evidence>
<feature type="binding site" evidence="13">
    <location>
        <begin position="859"/>
        <end position="861"/>
    </location>
    <ligand>
        <name>UDP-alpha-D-glucuronate</name>
        <dbReference type="ChEBI" id="CHEBI:58052"/>
    </ligand>
</feature>
<dbReference type="InterPro" id="IPR005027">
    <property type="entry name" value="Glyco_trans_43"/>
</dbReference>
<feature type="region of interest" description="Disordered" evidence="18">
    <location>
        <begin position="751"/>
        <end position="778"/>
    </location>
</feature>
<evidence type="ECO:0000256" key="3">
    <source>
        <dbReference type="ARBA" id="ARBA00022679"/>
    </source>
</evidence>
<evidence type="ECO:0000313" key="20">
    <source>
        <dbReference type="EMBL" id="KFD65965.1"/>
    </source>
</evidence>
<keyword evidence="4" id="KW-0812">Transmembrane</keyword>
<evidence type="ECO:0000256" key="17">
    <source>
        <dbReference type="RuleBase" id="RU363127"/>
    </source>
</evidence>